<dbReference type="Gene3D" id="2.60.130.10">
    <property type="entry name" value="Aromatic compound dioxygenase"/>
    <property type="match status" value="1"/>
</dbReference>
<reference evidence="8" key="1">
    <citation type="journal article" date="2014" name="Genome Announc.">
        <title>Draft genome sequence of Rhodosporidium toruloides CECT1137, an oleaginous yeast of biotechnological interest.</title>
        <authorList>
            <person name="Morin N."/>
            <person name="Calcas X."/>
            <person name="Devillers H."/>
            <person name="Durrens P."/>
            <person name="Sherman D.J."/>
            <person name="Nicaud J.-M."/>
            <person name="Neuveglise C."/>
        </authorList>
    </citation>
    <scope>NUCLEOTIDE SEQUENCE</scope>
    <source>
        <strain evidence="8">CECT1137</strain>
    </source>
</reference>
<evidence type="ECO:0000256" key="2">
    <source>
        <dbReference type="ARBA" id="ARBA00007825"/>
    </source>
</evidence>
<dbReference type="Pfam" id="PF00775">
    <property type="entry name" value="Dioxygenase_C"/>
    <property type="match status" value="1"/>
</dbReference>
<dbReference type="SUPFAM" id="SSF49482">
    <property type="entry name" value="Aromatic compound dioxygenase"/>
    <property type="match status" value="1"/>
</dbReference>
<dbReference type="GO" id="GO:0018576">
    <property type="term" value="F:catechol 1,2-dioxygenase activity"/>
    <property type="evidence" value="ECO:0007669"/>
    <property type="project" value="InterPro"/>
</dbReference>
<sequence>MPSAAPDYTAYTQSVIEAIGSKASPRVKQAFPILIKHLHAAIVEAEVTVDEWLEACDLLIEAGKVSSEKRNEMVLVSDVLGVESLVDMMEHARYAQAGRDSTSSAILGPFYRQGVPPQPNGSSIIRMKEPGAPFVHLHGTVTGKDGKPLKGAFVDVWHDAPDGFYDSQSPDKPEHHCRGQFETDSNGNYSLIALKPTPYPIPFDFSAGKLLHMMDRHPYRPAHIHFHVQAPGHKTLVTQVFSRDSQYLDDDAVFAVKDSLIVDFVKPTAPLPKGGEFDEEIKYELKYDITLAGDGEVDNSQYQG</sequence>
<dbReference type="Pfam" id="PF04444">
    <property type="entry name" value="Dioxygenase_N"/>
    <property type="match status" value="1"/>
</dbReference>
<evidence type="ECO:0000313" key="8">
    <source>
        <dbReference type="EMBL" id="CDR39482.1"/>
    </source>
</evidence>
<evidence type="ECO:0000256" key="3">
    <source>
        <dbReference type="ARBA" id="ARBA00022723"/>
    </source>
</evidence>
<keyword evidence="3" id="KW-0479">Metal-binding</keyword>
<dbReference type="InterPro" id="IPR000627">
    <property type="entry name" value="Intradiol_dOase_C"/>
</dbReference>
<accession>A0A061AXR2</accession>
<feature type="domain" description="Intradiol ring-cleavage dioxygenases" evidence="7">
    <location>
        <begin position="137"/>
        <end position="165"/>
    </location>
</feature>
<dbReference type="AlphaFoldDB" id="A0A061AXR2"/>
<evidence type="ECO:0000256" key="6">
    <source>
        <dbReference type="ARBA" id="ARBA00023004"/>
    </source>
</evidence>
<dbReference type="InterPro" id="IPR007535">
    <property type="entry name" value="Catechol_dOase_N"/>
</dbReference>
<dbReference type="InterPro" id="IPR015889">
    <property type="entry name" value="Intradiol_dOase_core"/>
</dbReference>
<comment type="similarity">
    <text evidence="2">Belongs to the intradiol ring-cleavage dioxygenase family.</text>
</comment>
<proteinExistence type="inferred from homology"/>
<dbReference type="OrthoDB" id="5238185at2759"/>
<name>A0A061AXR2_RHOTO</name>
<dbReference type="EMBL" id="LK052939">
    <property type="protein sequence ID" value="CDR39482.1"/>
    <property type="molecule type" value="Genomic_DNA"/>
</dbReference>
<evidence type="ECO:0000259" key="7">
    <source>
        <dbReference type="PROSITE" id="PS00083"/>
    </source>
</evidence>
<gene>
    <name evidence="8" type="ORF">RHTO0S_04e05622g</name>
</gene>
<dbReference type="PANTHER" id="PTHR33711:SF7">
    <property type="entry name" value="INTRADIOL RING-CLEAVAGE DIOXYGENASES DOMAIN-CONTAINING PROTEIN-RELATED"/>
    <property type="match status" value="1"/>
</dbReference>
<evidence type="ECO:0000256" key="5">
    <source>
        <dbReference type="ARBA" id="ARBA00023002"/>
    </source>
</evidence>
<dbReference type="PANTHER" id="PTHR33711">
    <property type="entry name" value="DIOXYGENASE, PUTATIVE (AFU_ORTHOLOGUE AFUA_2G02910)-RELATED"/>
    <property type="match status" value="1"/>
</dbReference>
<comment type="cofactor">
    <cofactor evidence="1">
        <name>Fe(3+)</name>
        <dbReference type="ChEBI" id="CHEBI:29034"/>
    </cofactor>
</comment>
<organism evidence="8">
    <name type="scientific">Rhodotorula toruloides</name>
    <name type="common">Yeast</name>
    <name type="synonym">Rhodosporidium toruloides</name>
    <dbReference type="NCBI Taxonomy" id="5286"/>
    <lineage>
        <taxon>Eukaryota</taxon>
        <taxon>Fungi</taxon>
        <taxon>Dikarya</taxon>
        <taxon>Basidiomycota</taxon>
        <taxon>Pucciniomycotina</taxon>
        <taxon>Microbotryomycetes</taxon>
        <taxon>Sporidiobolales</taxon>
        <taxon>Sporidiobolaceae</taxon>
        <taxon>Rhodotorula</taxon>
    </lineage>
</organism>
<dbReference type="GO" id="GO:0008199">
    <property type="term" value="F:ferric iron binding"/>
    <property type="evidence" value="ECO:0007669"/>
    <property type="project" value="InterPro"/>
</dbReference>
<keyword evidence="4" id="KW-0223">Dioxygenase</keyword>
<keyword evidence="5" id="KW-0560">Oxidoreductase</keyword>
<protein>
    <submittedName>
        <fullName evidence="8">RHTO0S04e05622g1_1</fullName>
    </submittedName>
</protein>
<dbReference type="PROSITE" id="PS00083">
    <property type="entry name" value="INTRADIOL_DIOXYGENAS"/>
    <property type="match status" value="1"/>
</dbReference>
<evidence type="ECO:0000256" key="4">
    <source>
        <dbReference type="ARBA" id="ARBA00022964"/>
    </source>
</evidence>
<dbReference type="InterPro" id="IPR050770">
    <property type="entry name" value="Intradiol_RC_Dioxygenase"/>
</dbReference>
<evidence type="ECO:0000256" key="1">
    <source>
        <dbReference type="ARBA" id="ARBA00001965"/>
    </source>
</evidence>
<keyword evidence="6" id="KW-0408">Iron</keyword>
<dbReference type="GO" id="GO:0009712">
    <property type="term" value="P:catechol-containing compound metabolic process"/>
    <property type="evidence" value="ECO:0007669"/>
    <property type="project" value="InterPro"/>
</dbReference>